<dbReference type="InterPro" id="IPR005234">
    <property type="entry name" value="ScpB_csome_segregation"/>
</dbReference>
<evidence type="ECO:0000256" key="4">
    <source>
        <dbReference type="ARBA" id="ARBA00023306"/>
    </source>
</evidence>
<comment type="caution">
    <text evidence="5">The sequence shown here is derived from an EMBL/GenBank/DDBJ whole genome shotgun (WGS) entry which is preliminary data.</text>
</comment>
<name>A0A520N2K3_9GAMM</name>
<dbReference type="PANTHER" id="PTHR34298:SF2">
    <property type="entry name" value="SEGREGATION AND CONDENSATION PROTEIN B"/>
    <property type="match status" value="1"/>
</dbReference>
<evidence type="ECO:0000256" key="2">
    <source>
        <dbReference type="ARBA" id="ARBA00022618"/>
    </source>
</evidence>
<dbReference type="GO" id="GO:0051301">
    <property type="term" value="P:cell division"/>
    <property type="evidence" value="ECO:0007669"/>
    <property type="project" value="UniProtKB-KW"/>
</dbReference>
<keyword evidence="2" id="KW-0132">Cell division</keyword>
<dbReference type="GO" id="GO:0051304">
    <property type="term" value="P:chromosome separation"/>
    <property type="evidence" value="ECO:0007669"/>
    <property type="project" value="InterPro"/>
</dbReference>
<dbReference type="SUPFAM" id="SSF46785">
    <property type="entry name" value="Winged helix' DNA-binding domain"/>
    <property type="match status" value="2"/>
</dbReference>
<proteinExistence type="predicted"/>
<dbReference type="NCBIfam" id="TIGR00281">
    <property type="entry name" value="SMC-Scp complex subunit ScpB"/>
    <property type="match status" value="1"/>
</dbReference>
<dbReference type="Pfam" id="PF04079">
    <property type="entry name" value="SMC_ScpB"/>
    <property type="match status" value="1"/>
</dbReference>
<reference evidence="5 6" key="1">
    <citation type="submission" date="2019-02" db="EMBL/GenBank/DDBJ databases">
        <title>Prokaryotic population dynamics and viral predation in marine succession experiment using metagenomics: the confinement effect.</title>
        <authorList>
            <person name="Haro-Moreno J.M."/>
            <person name="Rodriguez-Valera F."/>
            <person name="Lopez-Perez M."/>
        </authorList>
    </citation>
    <scope>NUCLEOTIDE SEQUENCE [LARGE SCALE GENOMIC DNA]</scope>
    <source>
        <strain evidence="5">MED-G164</strain>
    </source>
</reference>
<evidence type="ECO:0000256" key="3">
    <source>
        <dbReference type="ARBA" id="ARBA00022829"/>
    </source>
</evidence>
<dbReference type="Proteomes" id="UP000315283">
    <property type="component" value="Unassembled WGS sequence"/>
</dbReference>
<dbReference type="Gene3D" id="1.10.10.10">
    <property type="entry name" value="Winged helix-like DNA-binding domain superfamily/Winged helix DNA-binding domain"/>
    <property type="match status" value="2"/>
</dbReference>
<evidence type="ECO:0000313" key="6">
    <source>
        <dbReference type="Proteomes" id="UP000315283"/>
    </source>
</evidence>
<dbReference type="EMBL" id="SHBJ01000031">
    <property type="protein sequence ID" value="RZO27712.1"/>
    <property type="molecule type" value="Genomic_DNA"/>
</dbReference>
<dbReference type="InterPro" id="IPR036388">
    <property type="entry name" value="WH-like_DNA-bd_sf"/>
</dbReference>
<evidence type="ECO:0000256" key="1">
    <source>
        <dbReference type="ARBA" id="ARBA00022490"/>
    </source>
</evidence>
<dbReference type="PIRSF" id="PIRSF019345">
    <property type="entry name" value="ScpB"/>
    <property type="match status" value="1"/>
</dbReference>
<keyword evidence="1" id="KW-0963">Cytoplasm</keyword>
<dbReference type="InterPro" id="IPR036390">
    <property type="entry name" value="WH_DNA-bd_sf"/>
</dbReference>
<keyword evidence="4" id="KW-0131">Cell cycle</keyword>
<accession>A0A520N2K3</accession>
<keyword evidence="3" id="KW-0159">Chromosome partition</keyword>
<sequence length="185" mass="20733">MNKSLINSIEALLFGAGRPLTLSEIRNILNNNGGTIELSDIKKSLNMLEERYINTSIEIQEVASGYRLNIKQEHSSSLGNIWNDKTPRISKALMETISIIAFKQPVTRGDIEDIRGVSVSTRSIRSLLERNWIRVSGTRDVPGRPALYSTTKDFLDDLNLKSISDLPELPEITDDSKDDFLSQVV</sequence>
<dbReference type="AlphaFoldDB" id="A0A520N2K3"/>
<evidence type="ECO:0000313" key="5">
    <source>
        <dbReference type="EMBL" id="RZO27712.1"/>
    </source>
</evidence>
<gene>
    <name evidence="5" type="primary">scpB</name>
    <name evidence="5" type="ORF">EVA97_03870</name>
</gene>
<protein>
    <submittedName>
        <fullName evidence="5">SMC-Scp complex subunit ScpB</fullName>
    </submittedName>
</protein>
<organism evidence="5 6">
    <name type="scientific">SAR86 cluster bacterium</name>
    <dbReference type="NCBI Taxonomy" id="2030880"/>
    <lineage>
        <taxon>Bacteria</taxon>
        <taxon>Pseudomonadati</taxon>
        <taxon>Pseudomonadota</taxon>
        <taxon>Gammaproteobacteria</taxon>
        <taxon>SAR86 cluster</taxon>
    </lineage>
</organism>
<dbReference type="PANTHER" id="PTHR34298">
    <property type="entry name" value="SEGREGATION AND CONDENSATION PROTEIN B"/>
    <property type="match status" value="1"/>
</dbReference>